<sequence>MVAWMRENPQLLFVGPISSMNSIFKFFFLIALLGVGLPLGNAQERDCSNSCIFTAKCSPYYKDLVWAVVNCVCRVFQNGCIFAHENCMRANQCLPPMIATSQEKCKEYCPKRCTREGPAVCGRFPYIDGDGVNRKRYLSFGNRCMLNQYACENAVAYVDEPTIGACP</sequence>
<dbReference type="InParanoid" id="A0A6I8VP42"/>
<name>A0A6I8VP42_DROPS</name>
<gene>
    <name evidence="3" type="primary">LOC6897103</name>
</gene>
<dbReference type="Proteomes" id="UP000001819">
    <property type="component" value="Chromosome 2"/>
</dbReference>
<dbReference type="Gene3D" id="3.30.60.30">
    <property type="match status" value="1"/>
</dbReference>
<dbReference type="RefSeq" id="XP_033232638.1">
    <property type="nucleotide sequence ID" value="XM_033376747.1"/>
</dbReference>
<organism evidence="2 3">
    <name type="scientific">Drosophila pseudoobscura pseudoobscura</name>
    <name type="common">Fruit fly</name>
    <dbReference type="NCBI Taxonomy" id="46245"/>
    <lineage>
        <taxon>Eukaryota</taxon>
        <taxon>Metazoa</taxon>
        <taxon>Ecdysozoa</taxon>
        <taxon>Arthropoda</taxon>
        <taxon>Hexapoda</taxon>
        <taxon>Insecta</taxon>
        <taxon>Pterygota</taxon>
        <taxon>Neoptera</taxon>
        <taxon>Endopterygota</taxon>
        <taxon>Diptera</taxon>
        <taxon>Brachycera</taxon>
        <taxon>Muscomorpha</taxon>
        <taxon>Ephydroidea</taxon>
        <taxon>Drosophilidae</taxon>
        <taxon>Drosophila</taxon>
        <taxon>Sophophora</taxon>
    </lineage>
</organism>
<dbReference type="AlphaFoldDB" id="A0A6I8VP42"/>
<evidence type="ECO:0000256" key="1">
    <source>
        <dbReference type="SAM" id="SignalP"/>
    </source>
</evidence>
<keyword evidence="1" id="KW-0732">Signal</keyword>
<dbReference type="FunCoup" id="A0A6I8VP42">
    <property type="interactions" value="93"/>
</dbReference>
<proteinExistence type="predicted"/>
<protein>
    <submittedName>
        <fullName evidence="3">Salivary glue protein Sgs-5-like</fullName>
    </submittedName>
</protein>
<evidence type="ECO:0000313" key="3">
    <source>
        <dbReference type="RefSeq" id="XP_033232638.1"/>
    </source>
</evidence>
<feature type="chain" id="PRO_5026285100" evidence="1">
    <location>
        <begin position="43"/>
        <end position="167"/>
    </location>
</feature>
<feature type="signal peptide" evidence="1">
    <location>
        <begin position="1"/>
        <end position="42"/>
    </location>
</feature>
<keyword evidence="2" id="KW-1185">Reference proteome</keyword>
<reference evidence="2" key="1">
    <citation type="submission" date="2024-06" db="UniProtKB">
        <authorList>
            <consortium name="RefSeq"/>
        </authorList>
    </citation>
    <scope>NUCLEOTIDE SEQUENCE [LARGE SCALE GENOMIC DNA]</scope>
    <source>
        <strain evidence="2">MV2-25</strain>
    </source>
</reference>
<evidence type="ECO:0000313" key="2">
    <source>
        <dbReference type="Proteomes" id="UP000001819"/>
    </source>
</evidence>
<reference evidence="3" key="2">
    <citation type="submission" date="2025-08" db="UniProtKB">
        <authorList>
            <consortium name="RefSeq"/>
        </authorList>
    </citation>
    <scope>IDENTIFICATION</scope>
    <source>
        <strain evidence="3">MV-25-SWS-2005</strain>
        <tissue evidence="3">Whole body</tissue>
    </source>
</reference>
<accession>A0A6I8VP42</accession>
<dbReference type="KEGG" id="dpo:6897103"/>